<comment type="subunit">
    <text evidence="7">Interacts with KATNA1. This interaction enhances the microtubule binding and severing activity of KATNA1 and also targets this activity to the centrosome.</text>
</comment>
<feature type="repeat" description="WD" evidence="8">
    <location>
        <begin position="141"/>
        <end position="182"/>
    </location>
</feature>
<dbReference type="EMBL" id="UFQT01001411">
    <property type="protein sequence ID" value="SSX30434.1"/>
    <property type="molecule type" value="Genomic_DNA"/>
</dbReference>
<evidence type="ECO:0000256" key="5">
    <source>
        <dbReference type="ARBA" id="ARBA00022737"/>
    </source>
</evidence>
<dbReference type="GO" id="GO:0005813">
    <property type="term" value="C:centrosome"/>
    <property type="evidence" value="ECO:0007669"/>
    <property type="project" value="UniProtKB-SubCell"/>
</dbReference>
<dbReference type="InterPro" id="IPR028021">
    <property type="entry name" value="Katanin_C-terminal"/>
</dbReference>
<dbReference type="Pfam" id="PF00400">
    <property type="entry name" value="WD40"/>
    <property type="match status" value="5"/>
</dbReference>
<sequence length="771" mass="86384">MALLARKLVKKICEIQAHTGNTTCLDLGDSGRVLVTGGQDKLVNLWAFESDKCFLSLQGHHGSIMCTKFASNDNIVYSSDENGIVKRWVLEQEDVSNTFYGHLKSVRCIDCHPFGDYFVTGSNDTSIRLWDIRSNSSIKKYRGHMANVNSVKFSPDGSWIASAGTEGSVIVWDIRMSKQLIEFPEHASPVTCVQFHPYELLLGAGRNDGTVDLYDLESEKIIARATETSFSGHTVKCITFSEKGDCLFVGSTIGVSVIGWEPDRDMGHVEATWNMLGDMKIKGNQLICGAYEATKAAIYVTPIDDIFRPVSTEPVFESHHPVRRSFSKGNGKLRLSFQNSKGSPREYQNIPEDGLSSPNLSIEMIEEDQEHPPEFPTDITYIQLPPNKPKELNNGYSLIPKTTNTTMLSQNMVDIDSLPSTTNDSGITSYFSDDALVLANKDIQAEKEDFPINNAQPPDYTTKPLSKVSRTTPATRQQQMIRQPSNVESTRKITNSVSTMELNKIGHDDAPTPNYTSRSRPMSRGTSPVRNIRSVKKSETNSVLNRENIKNKNISVQIMTKPLRSKSSIDMKILGNVQPTQIPKIIPYNGEIMTAQSHMPSLTISEETYIHQIQEEHTAVLCHLAARDAQLSLLIKTIQGQDMSTVLKRTIAMNDRGLLVDIIGAMLEKTASWSLDMCVLLLPQLYQWLQSEYKFHAIRACDTLREIITKFQPIIQETCAYWGSNIGVDLSREERVNKCNECRQWLLRIKQLPENEKVGVPLTQIQKLIAV</sequence>
<dbReference type="Gene3D" id="2.130.10.10">
    <property type="entry name" value="YVTN repeat-like/Quinoprotein amine dehydrogenase"/>
    <property type="match status" value="1"/>
</dbReference>
<keyword evidence="4 7" id="KW-0493">Microtubule</keyword>
<dbReference type="EMBL" id="UFQS01001411">
    <property type="protein sequence ID" value="SSX10752.1"/>
    <property type="molecule type" value="Genomic_DNA"/>
</dbReference>
<feature type="repeat" description="WD" evidence="8">
    <location>
        <begin position="99"/>
        <end position="140"/>
    </location>
</feature>
<feature type="repeat" description="WD" evidence="8">
    <location>
        <begin position="183"/>
        <end position="224"/>
    </location>
</feature>
<organism evidence="12">
    <name type="scientific">Culicoides sonorensis</name>
    <name type="common">Biting midge</name>
    <dbReference type="NCBI Taxonomy" id="179676"/>
    <lineage>
        <taxon>Eukaryota</taxon>
        <taxon>Metazoa</taxon>
        <taxon>Ecdysozoa</taxon>
        <taxon>Arthropoda</taxon>
        <taxon>Hexapoda</taxon>
        <taxon>Insecta</taxon>
        <taxon>Pterygota</taxon>
        <taxon>Neoptera</taxon>
        <taxon>Endopterygota</taxon>
        <taxon>Diptera</taxon>
        <taxon>Nematocera</taxon>
        <taxon>Chironomoidea</taxon>
        <taxon>Ceratopogonidae</taxon>
        <taxon>Ceratopogoninae</taxon>
        <taxon>Culicoides</taxon>
        <taxon>Monoculicoides</taxon>
    </lineage>
</organism>
<reference evidence="13" key="2">
    <citation type="submission" date="2018-07" db="EMBL/GenBank/DDBJ databases">
        <authorList>
            <person name="Quirk P.G."/>
            <person name="Krulwich T.A."/>
        </authorList>
    </citation>
    <scope>NUCLEOTIDE SEQUENCE</scope>
</reference>
<dbReference type="VEuPathDB" id="VectorBase:CSON002477"/>
<dbReference type="EMBL" id="UFQS01001048">
    <property type="protein sequence ID" value="SSX08704.1"/>
    <property type="molecule type" value="Genomic_DNA"/>
</dbReference>
<dbReference type="OMA" id="TYADIPN"/>
<evidence type="ECO:0000313" key="12">
    <source>
        <dbReference type="EMBL" id="SSX10752.1"/>
    </source>
</evidence>
<dbReference type="InterPro" id="IPR001680">
    <property type="entry name" value="WD40_rpt"/>
</dbReference>
<keyword evidence="7" id="KW-0132">Cell division</keyword>
<dbReference type="GO" id="GO:0051013">
    <property type="term" value="P:microtubule severing"/>
    <property type="evidence" value="ECO:0007669"/>
    <property type="project" value="UniProtKB-UniRule"/>
</dbReference>
<keyword evidence="6 7" id="KW-0206">Cytoskeleton</keyword>
<dbReference type="VEuPathDB" id="VectorBase:CSON000293"/>
<dbReference type="InterPro" id="IPR015943">
    <property type="entry name" value="WD40/YVTN_repeat-like_dom_sf"/>
</dbReference>
<keyword evidence="3 8" id="KW-0853">WD repeat</keyword>
<keyword evidence="7" id="KW-0131">Cell cycle</keyword>
<evidence type="ECO:0000256" key="7">
    <source>
        <dbReference type="HAMAP-Rule" id="MF_03022"/>
    </source>
</evidence>
<evidence type="ECO:0000256" key="6">
    <source>
        <dbReference type="ARBA" id="ARBA00023212"/>
    </source>
</evidence>
<evidence type="ECO:0000313" key="13">
    <source>
        <dbReference type="EMBL" id="SSX28618.1"/>
    </source>
</evidence>
<dbReference type="HAMAP" id="MF_03022">
    <property type="entry name" value="Katanin_p80_B1"/>
    <property type="match status" value="1"/>
</dbReference>
<feature type="region of interest" description="Disordered" evidence="9">
    <location>
        <begin position="504"/>
        <end position="530"/>
    </location>
</feature>
<keyword evidence="2 7" id="KW-0963">Cytoplasm</keyword>
<dbReference type="EMBL" id="UFQT01001048">
    <property type="protein sequence ID" value="SSX28618.1"/>
    <property type="molecule type" value="Genomic_DNA"/>
</dbReference>
<dbReference type="Pfam" id="PF13925">
    <property type="entry name" value="Katanin_con80"/>
    <property type="match status" value="1"/>
</dbReference>
<dbReference type="GO" id="GO:0005874">
    <property type="term" value="C:microtubule"/>
    <property type="evidence" value="ECO:0007669"/>
    <property type="project" value="UniProtKB-KW"/>
</dbReference>
<dbReference type="AlphaFoldDB" id="A0A336KZ37"/>
<proteinExistence type="inferred from homology"/>
<dbReference type="PRINTS" id="PR00320">
    <property type="entry name" value="GPROTEINBRPT"/>
</dbReference>
<evidence type="ECO:0000256" key="4">
    <source>
        <dbReference type="ARBA" id="ARBA00022701"/>
    </source>
</evidence>
<evidence type="ECO:0000313" key="11">
    <source>
        <dbReference type="EMBL" id="SSX08704.1"/>
    </source>
</evidence>
<dbReference type="PROSITE" id="PS50294">
    <property type="entry name" value="WD_REPEATS_REGION"/>
    <property type="match status" value="4"/>
</dbReference>
<name>A0A336KZ37_CULSO</name>
<dbReference type="GO" id="GO:0007019">
    <property type="term" value="P:microtubule depolymerization"/>
    <property type="evidence" value="ECO:0007669"/>
    <property type="project" value="TreeGrafter"/>
</dbReference>
<dbReference type="GO" id="GO:0005737">
    <property type="term" value="C:cytoplasm"/>
    <property type="evidence" value="ECO:0007669"/>
    <property type="project" value="UniProtKB-SubCell"/>
</dbReference>
<evidence type="ECO:0000256" key="9">
    <source>
        <dbReference type="SAM" id="MobiDB-lite"/>
    </source>
</evidence>
<feature type="repeat" description="WD" evidence="8">
    <location>
        <begin position="57"/>
        <end position="98"/>
    </location>
</feature>
<dbReference type="GO" id="GO:0008352">
    <property type="term" value="C:katanin complex"/>
    <property type="evidence" value="ECO:0007669"/>
    <property type="project" value="InterPro"/>
</dbReference>
<dbReference type="PROSITE" id="PS50082">
    <property type="entry name" value="WD_REPEATS_2"/>
    <property type="match status" value="5"/>
</dbReference>
<protein>
    <recommendedName>
        <fullName evidence="7">Katanin p80 WD40 repeat-containing subunit B1</fullName>
        <shortName evidence="7">Katanin p80 subunit B1</shortName>
    </recommendedName>
    <alternativeName>
        <fullName evidence="7">p80 katanin</fullName>
    </alternativeName>
</protein>
<dbReference type="PANTHER" id="PTHR19845:SF0">
    <property type="entry name" value="KATANIN P80 WD40 REPEAT-CONTAINING SUBUNIT B1"/>
    <property type="match status" value="1"/>
</dbReference>
<dbReference type="GO" id="GO:0051301">
    <property type="term" value="P:cell division"/>
    <property type="evidence" value="ECO:0007669"/>
    <property type="project" value="UniProtKB-KW"/>
</dbReference>
<gene>
    <name evidence="12" type="primary">CSON002477</name>
    <name evidence="11" type="synonym">CSON000293</name>
    <name evidence="7" type="synonym">KATNB1</name>
</gene>
<feature type="repeat" description="WD" evidence="8">
    <location>
        <begin position="15"/>
        <end position="56"/>
    </location>
</feature>
<dbReference type="PANTHER" id="PTHR19845">
    <property type="entry name" value="KATANIN P80 SUBUNIT"/>
    <property type="match status" value="1"/>
</dbReference>
<feature type="compositionally biased region" description="Polar residues" evidence="9">
    <location>
        <begin position="468"/>
        <end position="491"/>
    </location>
</feature>
<dbReference type="SUPFAM" id="SSF50978">
    <property type="entry name" value="WD40 repeat-like"/>
    <property type="match status" value="1"/>
</dbReference>
<keyword evidence="5" id="KW-0677">Repeat</keyword>
<dbReference type="InterPro" id="IPR036322">
    <property type="entry name" value="WD40_repeat_dom_sf"/>
</dbReference>
<dbReference type="SMART" id="SM00320">
    <property type="entry name" value="WD40"/>
    <property type="match status" value="6"/>
</dbReference>
<dbReference type="GO" id="GO:0008017">
    <property type="term" value="F:microtubule binding"/>
    <property type="evidence" value="ECO:0007669"/>
    <property type="project" value="UniProtKB-UniRule"/>
</dbReference>
<dbReference type="GO" id="GO:0000922">
    <property type="term" value="C:spindle pole"/>
    <property type="evidence" value="ECO:0007669"/>
    <property type="project" value="UniProtKB-SubCell"/>
</dbReference>
<evidence type="ECO:0000256" key="1">
    <source>
        <dbReference type="ARBA" id="ARBA00004245"/>
    </source>
</evidence>
<dbReference type="FunFam" id="2.130.10.10:FF:000462">
    <property type="entry name" value="Katanin p80 WD40 repeat-containing subunit B1"/>
    <property type="match status" value="1"/>
</dbReference>
<comment type="subcellular location">
    <subcellularLocation>
        <location evidence="1 7">Cytoplasm</location>
        <location evidence="1 7">Cytoskeleton</location>
    </subcellularLocation>
    <subcellularLocation>
        <location evidence="7">Cytoplasm</location>
    </subcellularLocation>
    <subcellularLocation>
        <location evidence="7">Cytoplasm</location>
        <location evidence="7">Cytoskeleton</location>
        <location evidence="7">Microtubule organizing center</location>
        <location evidence="7">Centrosome</location>
    </subcellularLocation>
    <subcellularLocation>
        <location evidence="7">Cytoplasm</location>
        <location evidence="7">Cytoskeleton</location>
        <location evidence="7">Spindle pole</location>
    </subcellularLocation>
    <subcellularLocation>
        <location evidence="7">Cytoplasm</location>
        <location evidence="7">Cytoskeleton</location>
        <location evidence="7">Spindle</location>
    </subcellularLocation>
    <text evidence="7">Predominantly cytoplasmic. Localized to the interphase centrosome and mitotic spindle poles.</text>
</comment>
<dbReference type="InterPro" id="IPR026962">
    <property type="entry name" value="KTNB1"/>
</dbReference>
<keyword evidence="7" id="KW-0498">Mitosis</keyword>
<reference evidence="12" key="1">
    <citation type="submission" date="2018-04" db="EMBL/GenBank/DDBJ databases">
        <authorList>
            <person name="Go L.Y."/>
            <person name="Mitchell J.A."/>
        </authorList>
    </citation>
    <scope>NUCLEOTIDE SEQUENCE</scope>
    <source>
        <tissue evidence="12">Whole organism</tissue>
    </source>
</reference>
<dbReference type="InterPro" id="IPR020472">
    <property type="entry name" value="WD40_PAC1"/>
</dbReference>
<evidence type="ECO:0000256" key="3">
    <source>
        <dbReference type="ARBA" id="ARBA00022574"/>
    </source>
</evidence>
<dbReference type="CDD" id="cd00200">
    <property type="entry name" value="WD40"/>
    <property type="match status" value="1"/>
</dbReference>
<feature type="domain" description="Katanin p80 subunit C-terminal" evidence="10">
    <location>
        <begin position="616"/>
        <end position="754"/>
    </location>
</feature>
<comment type="function">
    <text evidence="7">Participates in a complex which severs microtubules in an ATP-dependent manner. May act to target the enzymatic subunit of this complex to sites of action such as the centrosome. Microtubule severing may promote rapid reorganization of cellular microtubule arrays and the release of microtubules from the centrosome following nucleation.</text>
</comment>
<evidence type="ECO:0000256" key="8">
    <source>
        <dbReference type="PROSITE-ProRule" id="PRU00221"/>
    </source>
</evidence>
<accession>A0A336KZ37</accession>
<comment type="similarity">
    <text evidence="7">Belongs to the WD repeat KATNB1 family.</text>
</comment>
<evidence type="ECO:0000259" key="10">
    <source>
        <dbReference type="Pfam" id="PF13925"/>
    </source>
</evidence>
<evidence type="ECO:0000256" key="2">
    <source>
        <dbReference type="ARBA" id="ARBA00022490"/>
    </source>
</evidence>
<feature type="region of interest" description="Disordered" evidence="9">
    <location>
        <begin position="451"/>
        <end position="491"/>
    </location>
</feature>
<feature type="compositionally biased region" description="Polar residues" evidence="9">
    <location>
        <begin position="513"/>
        <end position="529"/>
    </location>
</feature>